<sequence>MSILTIDFEASCLPRHGRSFPIEVGVAVEGWSCSWLIRPHDDWAEWDWTLEAQALHRLDRTTIAQKGLDAQVVLALLNDAAIGRRVVADSRIDQQWLETLAVAAGCPAPFVIEHVSTIIAERHADDAQIRQAVAIADRRCPTRHRAGTDALWLATMLAHLPQNARPSLEPRMPELLSV</sequence>
<dbReference type="InterPro" id="IPR036397">
    <property type="entry name" value="RNaseH_sf"/>
</dbReference>
<dbReference type="SUPFAM" id="SSF53098">
    <property type="entry name" value="Ribonuclease H-like"/>
    <property type="match status" value="1"/>
</dbReference>
<dbReference type="EMBL" id="JAVDWV010000002">
    <property type="protein sequence ID" value="MDR7153748.1"/>
    <property type="molecule type" value="Genomic_DNA"/>
</dbReference>
<evidence type="ECO:0000313" key="1">
    <source>
        <dbReference type="EMBL" id="MDR7153748.1"/>
    </source>
</evidence>
<evidence type="ECO:0000313" key="2">
    <source>
        <dbReference type="Proteomes" id="UP001267638"/>
    </source>
</evidence>
<dbReference type="Gene3D" id="3.30.420.10">
    <property type="entry name" value="Ribonuclease H-like superfamily/Ribonuclease H"/>
    <property type="match status" value="1"/>
</dbReference>
<gene>
    <name evidence="1" type="ORF">J2W40_000545</name>
</gene>
<reference evidence="1 2" key="1">
    <citation type="submission" date="2023-07" db="EMBL/GenBank/DDBJ databases">
        <title>Sorghum-associated microbial communities from plants grown in Nebraska, USA.</title>
        <authorList>
            <person name="Schachtman D."/>
        </authorList>
    </citation>
    <scope>NUCLEOTIDE SEQUENCE [LARGE SCALE GENOMIC DNA]</scope>
    <source>
        <strain evidence="1 2">4256</strain>
    </source>
</reference>
<protein>
    <recommendedName>
        <fullName evidence="3">Exonuclease domain-containing protein</fullName>
    </recommendedName>
</protein>
<organism evidence="1 2">
    <name type="scientific">Sphingobium xenophagum</name>
    <dbReference type="NCBI Taxonomy" id="121428"/>
    <lineage>
        <taxon>Bacteria</taxon>
        <taxon>Pseudomonadati</taxon>
        <taxon>Pseudomonadota</taxon>
        <taxon>Alphaproteobacteria</taxon>
        <taxon>Sphingomonadales</taxon>
        <taxon>Sphingomonadaceae</taxon>
        <taxon>Sphingobium</taxon>
    </lineage>
</organism>
<dbReference type="Proteomes" id="UP001267638">
    <property type="component" value="Unassembled WGS sequence"/>
</dbReference>
<name>A0ABU1WWR6_SPHXE</name>
<comment type="caution">
    <text evidence="1">The sequence shown here is derived from an EMBL/GenBank/DDBJ whole genome shotgun (WGS) entry which is preliminary data.</text>
</comment>
<proteinExistence type="predicted"/>
<dbReference type="InterPro" id="IPR012337">
    <property type="entry name" value="RNaseH-like_sf"/>
</dbReference>
<accession>A0ABU1WWR6</accession>
<keyword evidence="2" id="KW-1185">Reference proteome</keyword>
<dbReference type="RefSeq" id="WP_310221850.1">
    <property type="nucleotide sequence ID" value="NZ_JAVDWV010000002.1"/>
</dbReference>
<evidence type="ECO:0008006" key="3">
    <source>
        <dbReference type="Google" id="ProtNLM"/>
    </source>
</evidence>